<organism evidence="2 3">
    <name type="scientific">Mycena rosella</name>
    <name type="common">Pink bonnet</name>
    <name type="synonym">Agaricus rosellus</name>
    <dbReference type="NCBI Taxonomy" id="1033263"/>
    <lineage>
        <taxon>Eukaryota</taxon>
        <taxon>Fungi</taxon>
        <taxon>Dikarya</taxon>
        <taxon>Basidiomycota</taxon>
        <taxon>Agaricomycotina</taxon>
        <taxon>Agaricomycetes</taxon>
        <taxon>Agaricomycetidae</taxon>
        <taxon>Agaricales</taxon>
        <taxon>Marasmiineae</taxon>
        <taxon>Mycenaceae</taxon>
        <taxon>Mycena</taxon>
    </lineage>
</organism>
<accession>A0AAD7CMA5</accession>
<feature type="compositionally biased region" description="Low complexity" evidence="1">
    <location>
        <begin position="118"/>
        <end position="128"/>
    </location>
</feature>
<feature type="compositionally biased region" description="Low complexity" evidence="1">
    <location>
        <begin position="249"/>
        <end position="263"/>
    </location>
</feature>
<evidence type="ECO:0000313" key="3">
    <source>
        <dbReference type="Proteomes" id="UP001221757"/>
    </source>
</evidence>
<dbReference type="EMBL" id="JARKIE010000339">
    <property type="protein sequence ID" value="KAJ7653005.1"/>
    <property type="molecule type" value="Genomic_DNA"/>
</dbReference>
<proteinExistence type="predicted"/>
<sequence length="337" mass="37123">MFWLIQSQGVMGPNSGNNCTTAQCSTDRDSVGNGVPNHSGLIDKLEAAENQGSESKEDPQGVPSRGQKQGHEKKPKVSQDFPDPDPVRKRQENGWHPTSSSRLKPKHQESVGRRKRWTTMTMTTWPRRNASRLIEPESVTKTVVDSDHDGETEIVPARPQPKPKAQPKMKSKGKVALAPVHIDAEDAGFTDEEDDHSDPAMGAADEEDKPDKDADNLQGLAADEVERRLAHSVPQWSSNHDEEDFPMLSRPSSHASFSSGHYSVPKSNFDGKPIEVSSDSDSDSDTGLRGALSGMRAARDCLPAPTKIITTSRHESQKPAKYNITYLLLYTHRYNAP</sequence>
<dbReference type="AlphaFoldDB" id="A0AAD7CMA5"/>
<gene>
    <name evidence="2" type="ORF">B0H17DRAFT_1147193</name>
</gene>
<evidence type="ECO:0000256" key="1">
    <source>
        <dbReference type="SAM" id="MobiDB-lite"/>
    </source>
</evidence>
<reference evidence="2" key="1">
    <citation type="submission" date="2023-03" db="EMBL/GenBank/DDBJ databases">
        <title>Massive genome expansion in bonnet fungi (Mycena s.s.) driven by repeated elements and novel gene families across ecological guilds.</title>
        <authorList>
            <consortium name="Lawrence Berkeley National Laboratory"/>
            <person name="Harder C.B."/>
            <person name="Miyauchi S."/>
            <person name="Viragh M."/>
            <person name="Kuo A."/>
            <person name="Thoen E."/>
            <person name="Andreopoulos B."/>
            <person name="Lu D."/>
            <person name="Skrede I."/>
            <person name="Drula E."/>
            <person name="Henrissat B."/>
            <person name="Morin E."/>
            <person name="Kohler A."/>
            <person name="Barry K."/>
            <person name="LaButti K."/>
            <person name="Morin E."/>
            <person name="Salamov A."/>
            <person name="Lipzen A."/>
            <person name="Mereny Z."/>
            <person name="Hegedus B."/>
            <person name="Baldrian P."/>
            <person name="Stursova M."/>
            <person name="Weitz H."/>
            <person name="Taylor A."/>
            <person name="Grigoriev I.V."/>
            <person name="Nagy L.G."/>
            <person name="Martin F."/>
            <person name="Kauserud H."/>
        </authorList>
    </citation>
    <scope>NUCLEOTIDE SEQUENCE</scope>
    <source>
        <strain evidence="2">CBHHK067</strain>
    </source>
</reference>
<feature type="compositionally biased region" description="Acidic residues" evidence="1">
    <location>
        <begin position="185"/>
        <end position="196"/>
    </location>
</feature>
<keyword evidence="3" id="KW-1185">Reference proteome</keyword>
<dbReference type="Proteomes" id="UP001221757">
    <property type="component" value="Unassembled WGS sequence"/>
</dbReference>
<name>A0AAD7CMA5_MYCRO</name>
<feature type="compositionally biased region" description="Polar residues" evidence="1">
    <location>
        <begin position="1"/>
        <end position="25"/>
    </location>
</feature>
<protein>
    <submittedName>
        <fullName evidence="2">Uncharacterized protein</fullName>
    </submittedName>
</protein>
<evidence type="ECO:0000313" key="2">
    <source>
        <dbReference type="EMBL" id="KAJ7653005.1"/>
    </source>
</evidence>
<comment type="caution">
    <text evidence="2">The sequence shown here is derived from an EMBL/GenBank/DDBJ whole genome shotgun (WGS) entry which is preliminary data.</text>
</comment>
<feature type="region of interest" description="Disordered" evidence="1">
    <location>
        <begin position="1"/>
        <end position="297"/>
    </location>
</feature>